<gene>
    <name evidence="1" type="ORF">SEVIR_4G186601v2</name>
</gene>
<dbReference type="Proteomes" id="UP000298652">
    <property type="component" value="Chromosome 4"/>
</dbReference>
<evidence type="ECO:0000313" key="1">
    <source>
        <dbReference type="EMBL" id="TKW21066.1"/>
    </source>
</evidence>
<keyword evidence="2" id="KW-1185">Reference proteome</keyword>
<proteinExistence type="predicted"/>
<evidence type="ECO:0008006" key="3">
    <source>
        <dbReference type="Google" id="ProtNLM"/>
    </source>
</evidence>
<dbReference type="Gramene" id="TKW21066">
    <property type="protein sequence ID" value="TKW21066"/>
    <property type="gene ID" value="SEVIR_4G186601v2"/>
</dbReference>
<reference evidence="1" key="1">
    <citation type="submission" date="2019-03" db="EMBL/GenBank/DDBJ databases">
        <title>WGS assembly of Setaria viridis.</title>
        <authorList>
            <person name="Huang P."/>
            <person name="Jenkins J."/>
            <person name="Grimwood J."/>
            <person name="Barry K."/>
            <person name="Healey A."/>
            <person name="Mamidi S."/>
            <person name="Sreedasyam A."/>
            <person name="Shu S."/>
            <person name="Feldman M."/>
            <person name="Wu J."/>
            <person name="Yu Y."/>
            <person name="Chen C."/>
            <person name="Johnson J."/>
            <person name="Rokhsar D."/>
            <person name="Baxter I."/>
            <person name="Schmutz J."/>
            <person name="Brutnell T."/>
            <person name="Kellogg E."/>
        </authorList>
    </citation>
    <scope>NUCLEOTIDE SEQUENCE [LARGE SCALE GENOMIC DNA]</scope>
</reference>
<organism evidence="1 2">
    <name type="scientific">Setaria viridis</name>
    <name type="common">Green bristlegrass</name>
    <name type="synonym">Setaria italica subsp. viridis</name>
    <dbReference type="NCBI Taxonomy" id="4556"/>
    <lineage>
        <taxon>Eukaryota</taxon>
        <taxon>Viridiplantae</taxon>
        <taxon>Streptophyta</taxon>
        <taxon>Embryophyta</taxon>
        <taxon>Tracheophyta</taxon>
        <taxon>Spermatophyta</taxon>
        <taxon>Magnoliopsida</taxon>
        <taxon>Liliopsida</taxon>
        <taxon>Poales</taxon>
        <taxon>Poaceae</taxon>
        <taxon>PACMAD clade</taxon>
        <taxon>Panicoideae</taxon>
        <taxon>Panicodae</taxon>
        <taxon>Paniceae</taxon>
        <taxon>Cenchrinae</taxon>
        <taxon>Setaria</taxon>
    </lineage>
</organism>
<name>A0A4V6D878_SETVI</name>
<evidence type="ECO:0000313" key="2">
    <source>
        <dbReference type="Proteomes" id="UP000298652"/>
    </source>
</evidence>
<sequence length="124" mass="14649">MILESTTCEMCILQKRETAAHLFLRCNFTKACWCSVGITYTSTRSVTSIFNAIRRRLQLPFFMEIIILMTWSIWTNRNDWTFNNSAPMIRDVTRKFVSDFRLVALHRVRTQMQSLMLDWVDSLG</sequence>
<dbReference type="EMBL" id="CM016555">
    <property type="protein sequence ID" value="TKW21066.1"/>
    <property type="molecule type" value="Genomic_DNA"/>
</dbReference>
<accession>A0A4V6D878</accession>
<protein>
    <recommendedName>
        <fullName evidence="3">Reverse transcriptase zinc-binding domain-containing protein</fullName>
    </recommendedName>
</protein>
<dbReference type="AlphaFoldDB" id="A0A4V6D878"/>